<proteinExistence type="predicted"/>
<reference evidence="1 2" key="1">
    <citation type="submission" date="2017-05" db="EMBL/GenBank/DDBJ databases">
        <authorList>
            <person name="Varghese N."/>
            <person name="Submissions S."/>
        </authorList>
    </citation>
    <scope>NUCLEOTIDE SEQUENCE [LARGE SCALE GENOMIC DNA]</scope>
    <source>
        <strain evidence="1 2">DSM 29734</strain>
    </source>
</reference>
<name>A0ABY1NY48_9RHOB</name>
<comment type="caution">
    <text evidence="1">The sequence shown here is derived from an EMBL/GenBank/DDBJ whole genome shotgun (WGS) entry which is preliminary data.</text>
</comment>
<dbReference type="EMBL" id="FXTY01000004">
    <property type="protein sequence ID" value="SMP21736.1"/>
    <property type="molecule type" value="Genomic_DNA"/>
</dbReference>
<dbReference type="Proteomes" id="UP001157961">
    <property type="component" value="Unassembled WGS sequence"/>
</dbReference>
<evidence type="ECO:0000313" key="2">
    <source>
        <dbReference type="Proteomes" id="UP001157961"/>
    </source>
</evidence>
<keyword evidence="2" id="KW-1185">Reference proteome</keyword>
<evidence type="ECO:0000313" key="1">
    <source>
        <dbReference type="EMBL" id="SMP21736.1"/>
    </source>
</evidence>
<accession>A0ABY1NY48</accession>
<sequence>MQIYNHYPNGKKVYICFGCIRSPLTLFMFDQKLKGRFAAFICVFAMCVLVDRQSETSLLTETEQRERSF</sequence>
<protein>
    <submittedName>
        <fullName evidence="1">Uncharacterized protein</fullName>
    </submittedName>
</protein>
<gene>
    <name evidence="1" type="ORF">SAMN06265373_10449</name>
</gene>
<organism evidence="1 2">
    <name type="scientific">Shimia sagamensis</name>
    <dbReference type="NCBI Taxonomy" id="1566352"/>
    <lineage>
        <taxon>Bacteria</taxon>
        <taxon>Pseudomonadati</taxon>
        <taxon>Pseudomonadota</taxon>
        <taxon>Alphaproteobacteria</taxon>
        <taxon>Rhodobacterales</taxon>
        <taxon>Roseobacteraceae</taxon>
    </lineage>
</organism>